<dbReference type="AlphaFoldDB" id="A0A645HGG2"/>
<gene>
    <name evidence="1" type="ORF">SDC9_185001</name>
</gene>
<sequence>MRSSIEAAEGGGNLGDVLGGHLAQAAVNHRPHLASVDEEGLTLLRFITVNEPQRHGNLRGIEQLRRHGDDALHKVVLHNFLANLALAAALGGQ</sequence>
<organism evidence="1">
    <name type="scientific">bioreactor metagenome</name>
    <dbReference type="NCBI Taxonomy" id="1076179"/>
    <lineage>
        <taxon>unclassified sequences</taxon>
        <taxon>metagenomes</taxon>
        <taxon>ecological metagenomes</taxon>
    </lineage>
</organism>
<evidence type="ECO:0000313" key="1">
    <source>
        <dbReference type="EMBL" id="MPN37482.1"/>
    </source>
</evidence>
<comment type="caution">
    <text evidence="1">The sequence shown here is derived from an EMBL/GenBank/DDBJ whole genome shotgun (WGS) entry which is preliminary data.</text>
</comment>
<proteinExistence type="predicted"/>
<reference evidence="1" key="1">
    <citation type="submission" date="2019-08" db="EMBL/GenBank/DDBJ databases">
        <authorList>
            <person name="Kucharzyk K."/>
            <person name="Murdoch R.W."/>
            <person name="Higgins S."/>
            <person name="Loffler F."/>
        </authorList>
    </citation>
    <scope>NUCLEOTIDE SEQUENCE</scope>
</reference>
<accession>A0A645HGG2</accession>
<name>A0A645HGG2_9ZZZZ</name>
<dbReference type="EMBL" id="VSSQ01092159">
    <property type="protein sequence ID" value="MPN37482.1"/>
    <property type="molecule type" value="Genomic_DNA"/>
</dbReference>
<protein>
    <submittedName>
        <fullName evidence="1">Uncharacterized protein</fullName>
    </submittedName>
</protein>